<evidence type="ECO:0000259" key="3">
    <source>
        <dbReference type="Pfam" id="PF03703"/>
    </source>
</evidence>
<dbReference type="PANTHER" id="PTHR34473">
    <property type="entry name" value="UPF0699 TRANSMEMBRANE PROTEIN YDBS"/>
    <property type="match status" value="1"/>
</dbReference>
<sequence length="175" mass="18910">MTDARFVSEQTPPAAPSDPMAPSDVEFLPVSTSLIRVRVISAIIAFAPFLIGALALALKASEWFWIAVGVLAVLALWTLWLIPRQVKAMGYALAEDEFLIRKGIMFRSLTLIPFGRIQYVEVSEGPIARAFGIAEIKLHTASAETSGTLNGVPSLEAARLRDMLSERGTAELAGL</sequence>
<dbReference type="Proteomes" id="UP000617426">
    <property type="component" value="Unassembled WGS sequence"/>
</dbReference>
<protein>
    <submittedName>
        <fullName evidence="4">Membrane protein YdbS with pleckstrin-like domain</fullName>
    </submittedName>
</protein>
<reference evidence="4" key="1">
    <citation type="submission" date="2020-08" db="EMBL/GenBank/DDBJ databases">
        <title>Sequencing the genomes of 1000 actinobacteria strains.</title>
        <authorList>
            <person name="Klenk H.-P."/>
        </authorList>
    </citation>
    <scope>NUCLEOTIDE SEQUENCE</scope>
    <source>
        <strain evidence="4">DSM 10695</strain>
    </source>
</reference>
<evidence type="ECO:0000256" key="2">
    <source>
        <dbReference type="SAM" id="Phobius"/>
    </source>
</evidence>
<dbReference type="RefSeq" id="WP_184453928.1">
    <property type="nucleotide sequence ID" value="NZ_JACHMK010000001.1"/>
</dbReference>
<evidence type="ECO:0000313" key="4">
    <source>
        <dbReference type="EMBL" id="MBB6335514.1"/>
    </source>
</evidence>
<organism evidence="4 5">
    <name type="scientific">Schaalia hyovaginalis</name>
    <dbReference type="NCBI Taxonomy" id="29316"/>
    <lineage>
        <taxon>Bacteria</taxon>
        <taxon>Bacillati</taxon>
        <taxon>Actinomycetota</taxon>
        <taxon>Actinomycetes</taxon>
        <taxon>Actinomycetales</taxon>
        <taxon>Actinomycetaceae</taxon>
        <taxon>Schaalia</taxon>
    </lineage>
</organism>
<keyword evidence="2" id="KW-0812">Transmembrane</keyword>
<evidence type="ECO:0000313" key="5">
    <source>
        <dbReference type="Proteomes" id="UP000617426"/>
    </source>
</evidence>
<evidence type="ECO:0000256" key="1">
    <source>
        <dbReference type="SAM" id="MobiDB-lite"/>
    </source>
</evidence>
<dbReference type="EMBL" id="JACHMK010000001">
    <property type="protein sequence ID" value="MBB6335514.1"/>
    <property type="molecule type" value="Genomic_DNA"/>
</dbReference>
<accession>A0A923E403</accession>
<keyword evidence="5" id="KW-1185">Reference proteome</keyword>
<dbReference type="Pfam" id="PF03703">
    <property type="entry name" value="bPH_2"/>
    <property type="match status" value="1"/>
</dbReference>
<name>A0A923E403_9ACTO</name>
<proteinExistence type="predicted"/>
<keyword evidence="2" id="KW-1133">Transmembrane helix</keyword>
<feature type="region of interest" description="Disordered" evidence="1">
    <location>
        <begin position="1"/>
        <end position="20"/>
    </location>
</feature>
<dbReference type="InterPro" id="IPR005182">
    <property type="entry name" value="YdbS-like_PH"/>
</dbReference>
<gene>
    <name evidence="4" type="ORF">HD592_002079</name>
</gene>
<feature type="domain" description="YdbS-like PH" evidence="3">
    <location>
        <begin position="87"/>
        <end position="162"/>
    </location>
</feature>
<comment type="caution">
    <text evidence="4">The sequence shown here is derived from an EMBL/GenBank/DDBJ whole genome shotgun (WGS) entry which is preliminary data.</text>
</comment>
<dbReference type="AlphaFoldDB" id="A0A923E403"/>
<feature type="transmembrane region" description="Helical" evidence="2">
    <location>
        <begin position="37"/>
        <end position="57"/>
    </location>
</feature>
<dbReference type="PANTHER" id="PTHR34473:SF3">
    <property type="entry name" value="TRANSMEMBRANE PROTEIN-RELATED"/>
    <property type="match status" value="1"/>
</dbReference>
<feature type="transmembrane region" description="Helical" evidence="2">
    <location>
        <begin position="63"/>
        <end position="82"/>
    </location>
</feature>
<keyword evidence="2" id="KW-0472">Membrane</keyword>